<reference evidence="1 2" key="1">
    <citation type="journal article" date="2021" name="Hortic Res">
        <title>High-quality reference genome and annotation aids understanding of berry development for evergreen blueberry (Vaccinium darrowii).</title>
        <authorList>
            <person name="Yu J."/>
            <person name="Hulse-Kemp A.M."/>
            <person name="Babiker E."/>
            <person name="Staton M."/>
        </authorList>
    </citation>
    <scope>NUCLEOTIDE SEQUENCE [LARGE SCALE GENOMIC DNA]</scope>
    <source>
        <strain evidence="2">cv. NJ 8807/NJ 8810</strain>
        <tissue evidence="1">Young leaf</tissue>
    </source>
</reference>
<dbReference type="Proteomes" id="UP000828048">
    <property type="component" value="Chromosome 10"/>
</dbReference>
<proteinExistence type="predicted"/>
<sequence length="447" mass="51642">MEITRKRKLDTNTDTDGNLDLLSNLPRHIIDCILNRLPIHDAVRTSVLSRKWRGNLATLQHLDFGYPFYRTIRNAAENKGYYYKDHELKHEYERIITKILCLHQGPLLKVTLYIRKFDSGIRRIPDTNLWIRLLSRNNIKELILHYDELEPHSLPPRCFFSCLEYLTHLQLRNLVLLPPPDFNGFRNLIALEFVKVKFKDNVFECFLCGSPLLQKLILDNCSGIDPFKVSAPNLESFELYAKRTRETICFDNVPKLVDVTIDTREMLVDHFARSCPLLEFLASLPKVTRLSTNGEFLEFLAGDNLPLELPTTLEGLKYLILDDLDFANFDEISCAVCLIRNAPNLKQLEIWACTTSSRAITKWGYMAAESPFGCTLDKLRVVKIGCIAGFKPELELVQFLLVNSPFLEKIYIEPDYSLRENKVALDMMMELIGCYRTSPRVDIILDT</sequence>
<organism evidence="1 2">
    <name type="scientific">Vaccinium darrowii</name>
    <dbReference type="NCBI Taxonomy" id="229202"/>
    <lineage>
        <taxon>Eukaryota</taxon>
        <taxon>Viridiplantae</taxon>
        <taxon>Streptophyta</taxon>
        <taxon>Embryophyta</taxon>
        <taxon>Tracheophyta</taxon>
        <taxon>Spermatophyta</taxon>
        <taxon>Magnoliopsida</taxon>
        <taxon>eudicotyledons</taxon>
        <taxon>Gunneridae</taxon>
        <taxon>Pentapetalae</taxon>
        <taxon>asterids</taxon>
        <taxon>Ericales</taxon>
        <taxon>Ericaceae</taxon>
        <taxon>Vaccinioideae</taxon>
        <taxon>Vaccinieae</taxon>
        <taxon>Vaccinium</taxon>
    </lineage>
</organism>
<dbReference type="EMBL" id="CM037160">
    <property type="protein sequence ID" value="KAH7840225.1"/>
    <property type="molecule type" value="Genomic_DNA"/>
</dbReference>
<evidence type="ECO:0000313" key="2">
    <source>
        <dbReference type="Proteomes" id="UP000828048"/>
    </source>
</evidence>
<comment type="caution">
    <text evidence="1">The sequence shown here is derived from an EMBL/GenBank/DDBJ whole genome shotgun (WGS) entry which is preliminary data.</text>
</comment>
<evidence type="ECO:0000313" key="1">
    <source>
        <dbReference type="EMBL" id="KAH7840225.1"/>
    </source>
</evidence>
<keyword evidence="2" id="KW-1185">Reference proteome</keyword>
<name>A0ACB7XHI0_9ERIC</name>
<protein>
    <submittedName>
        <fullName evidence="1">Uncharacterized protein</fullName>
    </submittedName>
</protein>
<accession>A0ACB7XHI0</accession>
<gene>
    <name evidence="1" type="ORF">Vadar_014316</name>
</gene>